<dbReference type="Proteomes" id="UP000827986">
    <property type="component" value="Unassembled WGS sequence"/>
</dbReference>
<sequence length="111" mass="12388">MCSISHLKLFKELPTLGAENRLQENIEMETAVSDTGRTVTSEEVGEMGGDVSHKPHDSKVIKVEVTGAEDKECLVAKVASRDPSHVDVMFMEDGKDKEWFLKSYCLSHICF</sequence>
<comment type="caution">
    <text evidence="1">The sequence shown here is derived from an EMBL/GenBank/DDBJ whole genome shotgun (WGS) entry which is preliminary data.</text>
</comment>
<dbReference type="AlphaFoldDB" id="A0A9D4AQG7"/>
<reference evidence="1" key="1">
    <citation type="submission" date="2021-09" db="EMBL/GenBank/DDBJ databases">
        <title>The genome of Mauremys mutica provides insights into the evolution of semi-aquatic lifestyle.</title>
        <authorList>
            <person name="Gong S."/>
            <person name="Gao Y."/>
        </authorList>
    </citation>
    <scope>NUCLEOTIDE SEQUENCE</scope>
    <source>
        <strain evidence="1">MM-2020</strain>
        <tissue evidence="1">Muscle</tissue>
    </source>
</reference>
<evidence type="ECO:0000313" key="2">
    <source>
        <dbReference type="Proteomes" id="UP000827986"/>
    </source>
</evidence>
<gene>
    <name evidence="1" type="ORF">KIL84_007950</name>
</gene>
<proteinExistence type="predicted"/>
<protein>
    <submittedName>
        <fullName evidence="1">Uncharacterized protein</fullName>
    </submittedName>
</protein>
<keyword evidence="2" id="KW-1185">Reference proteome</keyword>
<name>A0A9D4AQG7_9SAUR</name>
<dbReference type="EMBL" id="JAHDVG010000483">
    <property type="protein sequence ID" value="KAH1172332.1"/>
    <property type="molecule type" value="Genomic_DNA"/>
</dbReference>
<evidence type="ECO:0000313" key="1">
    <source>
        <dbReference type="EMBL" id="KAH1172332.1"/>
    </source>
</evidence>
<organism evidence="1 2">
    <name type="scientific">Mauremys mutica</name>
    <name type="common">yellowpond turtle</name>
    <dbReference type="NCBI Taxonomy" id="74926"/>
    <lineage>
        <taxon>Eukaryota</taxon>
        <taxon>Metazoa</taxon>
        <taxon>Chordata</taxon>
        <taxon>Craniata</taxon>
        <taxon>Vertebrata</taxon>
        <taxon>Euteleostomi</taxon>
        <taxon>Archelosauria</taxon>
        <taxon>Testudinata</taxon>
        <taxon>Testudines</taxon>
        <taxon>Cryptodira</taxon>
        <taxon>Durocryptodira</taxon>
        <taxon>Testudinoidea</taxon>
        <taxon>Geoemydidae</taxon>
        <taxon>Geoemydinae</taxon>
        <taxon>Mauremys</taxon>
    </lineage>
</organism>
<accession>A0A9D4AQG7</accession>